<reference evidence="2" key="1">
    <citation type="journal article" date="2019" name="Int. J. Syst. Evol. Microbiol.">
        <title>The Global Catalogue of Microorganisms (GCM) 10K type strain sequencing project: providing services to taxonomists for standard genome sequencing and annotation.</title>
        <authorList>
            <consortium name="The Broad Institute Genomics Platform"/>
            <consortium name="The Broad Institute Genome Sequencing Center for Infectious Disease"/>
            <person name="Wu L."/>
            <person name="Ma J."/>
        </authorList>
    </citation>
    <scope>NUCLEOTIDE SEQUENCE [LARGE SCALE GENOMIC DNA]</scope>
    <source>
        <strain evidence="2">CCUG 53519</strain>
    </source>
</reference>
<keyword evidence="2" id="KW-1185">Reference proteome</keyword>
<organism evidence="1 2">
    <name type="scientific">Paenibacillus provencensis</name>
    <dbReference type="NCBI Taxonomy" id="441151"/>
    <lineage>
        <taxon>Bacteria</taxon>
        <taxon>Bacillati</taxon>
        <taxon>Bacillota</taxon>
        <taxon>Bacilli</taxon>
        <taxon>Bacillales</taxon>
        <taxon>Paenibacillaceae</taxon>
        <taxon>Paenibacillus</taxon>
    </lineage>
</organism>
<protein>
    <submittedName>
        <fullName evidence="1">Uncharacterized protein</fullName>
    </submittedName>
</protein>
<name>A0ABW3PN28_9BACL</name>
<comment type="caution">
    <text evidence="1">The sequence shown here is derived from an EMBL/GenBank/DDBJ whole genome shotgun (WGS) entry which is preliminary data.</text>
</comment>
<sequence length="174" mass="20402">MDIQVSELHERFKASNLPSRYTIHEADTRLKTKFGVVVVNPLEKTDLKNDPLIQYDHIVKIYHVNNSQLLSSIFTSQEQEMIKEMQIAHKMDSSDEDSLTGAERLWRKIRQGRLLRIIIESADRQYISGFTLQGMSQQLQQELYILRGVHEAECHLGNDNYEAYLKLLHQRDYI</sequence>
<accession>A0ABW3PN28</accession>
<dbReference type="EMBL" id="JBHTKX010000001">
    <property type="protein sequence ID" value="MFD1129034.1"/>
    <property type="molecule type" value="Genomic_DNA"/>
</dbReference>
<evidence type="ECO:0000313" key="1">
    <source>
        <dbReference type="EMBL" id="MFD1129034.1"/>
    </source>
</evidence>
<gene>
    <name evidence="1" type="ORF">ACFQ3J_12705</name>
</gene>
<dbReference type="Proteomes" id="UP001597169">
    <property type="component" value="Unassembled WGS sequence"/>
</dbReference>
<proteinExistence type="predicted"/>
<dbReference type="RefSeq" id="WP_251581949.1">
    <property type="nucleotide sequence ID" value="NZ_JBHTKX010000001.1"/>
</dbReference>
<evidence type="ECO:0000313" key="2">
    <source>
        <dbReference type="Proteomes" id="UP001597169"/>
    </source>
</evidence>